<dbReference type="Pfam" id="PF01977">
    <property type="entry name" value="UbiD"/>
    <property type="match status" value="1"/>
</dbReference>
<dbReference type="InterPro" id="IPR049383">
    <property type="entry name" value="UbiD-like_N"/>
</dbReference>
<dbReference type="Pfam" id="PF20696">
    <property type="entry name" value="UbiD_C"/>
    <property type="match status" value="1"/>
</dbReference>
<feature type="domain" description="3-octaprenyl-4-hydroxybenzoate carboxy-lyase-like C-terminal" evidence="4">
    <location>
        <begin position="309"/>
        <end position="426"/>
    </location>
</feature>
<comment type="similarity">
    <text evidence="1">Belongs to the UbiD family.</text>
</comment>
<dbReference type="Gene3D" id="3.40.1670.10">
    <property type="entry name" value="UbiD C-terminal domain-like"/>
    <property type="match status" value="1"/>
</dbReference>
<keyword evidence="6" id="KW-1185">Reference proteome</keyword>
<dbReference type="Proteomes" id="UP000018934">
    <property type="component" value="Chromosome"/>
</dbReference>
<feature type="domain" description="3-octaprenyl-4-hydroxybenzoate carboxy-lyase-like Rift-related" evidence="2">
    <location>
        <begin position="100"/>
        <end position="295"/>
    </location>
</feature>
<evidence type="ECO:0000259" key="4">
    <source>
        <dbReference type="Pfam" id="PF20696"/>
    </source>
</evidence>
<dbReference type="EMBL" id="CP007033">
    <property type="protein sequence ID" value="AHF10394.1"/>
    <property type="molecule type" value="Genomic_DNA"/>
</dbReference>
<evidence type="ECO:0000259" key="2">
    <source>
        <dbReference type="Pfam" id="PF01977"/>
    </source>
</evidence>
<dbReference type="RefSeq" id="WP_015045239.1">
    <property type="nucleotide sequence ID" value="NZ_CP007033.1"/>
</dbReference>
<proteinExistence type="inferred from homology"/>
<evidence type="ECO:0000313" key="5">
    <source>
        <dbReference type="EMBL" id="AHF10394.1"/>
    </source>
</evidence>
<dbReference type="PANTHER" id="PTHR30108">
    <property type="entry name" value="3-OCTAPRENYL-4-HYDROXYBENZOATE CARBOXY-LYASE-RELATED"/>
    <property type="match status" value="1"/>
</dbReference>
<name>A0ABM5P6S3_DEHRP</name>
<evidence type="ECO:0000256" key="1">
    <source>
        <dbReference type="ARBA" id="ARBA00010021"/>
    </source>
</evidence>
<evidence type="ECO:0000259" key="3">
    <source>
        <dbReference type="Pfam" id="PF20695"/>
    </source>
</evidence>
<dbReference type="InterPro" id="IPR049381">
    <property type="entry name" value="UbiD-like_C"/>
</dbReference>
<dbReference type="PANTHER" id="PTHR30108:SF21">
    <property type="entry name" value="4-HYDROXYBENZOATE DECARBOXYLASE"/>
    <property type="match status" value="1"/>
</dbReference>
<evidence type="ECO:0000313" key="6">
    <source>
        <dbReference type="Proteomes" id="UP000018934"/>
    </source>
</evidence>
<dbReference type="InterPro" id="IPR002830">
    <property type="entry name" value="UbiD"/>
</dbReference>
<sequence length="455" mass="50889">MSQDLRDFLKRLEREGEVKHVTEEVKRAYEISTLIMELEKEHRYPVMVFDKVENSAFPVVTSILSTRERFGKGLGVEASKVSETYAERIKKRIEEVKVIKNPPFAEHCITGDDIDLYKLPIPIHFPIDAGPYVTSGLCVAKDPVSGVETLGFHRMQLKNKNTLGISLHSRQRLWEYFRRSEEKGQSLEAAIVIGVHPNIALGSMALVPYDQGKYGAIAGLFGEPLEVAPCATVNLQVPAYAEIVLEGEILADVREKEGPFAEFTNYACYRSTENVFKVKAIRYRQNAFYHDLTPGMSSEHITVVAIQREGDVINALHQTLPNIKAVHAPFSACGLFHCYISMKKIAEGQPMQAIYAAFAVDHNIKMVIVVDEDVDVFNEEEVLWALATRLQADKGVSILPQHLGMGVTLDPSTDELSRTSKMGIDATKPLSGFAPKIQLDDEVREAVQRLLKYAK</sequence>
<dbReference type="SUPFAM" id="SSF50475">
    <property type="entry name" value="FMN-binding split barrel"/>
    <property type="match status" value="1"/>
</dbReference>
<reference evidence="5 6" key="1">
    <citation type="journal article" date="2013" name="Stand. Genomic Sci.">
        <title>Complete genome sequence of Dehalobacter restrictus PER-K23(T.).</title>
        <authorList>
            <person name="Kruse T."/>
            <person name="Maillard J."/>
            <person name="Goodwin L."/>
            <person name="Woyke T."/>
            <person name="Teshima H."/>
            <person name="Bruce D."/>
            <person name="Detter C."/>
            <person name="Tapia R."/>
            <person name="Han C."/>
            <person name="Huntemann M."/>
            <person name="Wei C.L."/>
            <person name="Han J."/>
            <person name="Chen A."/>
            <person name="Kyrpides N."/>
            <person name="Szeto E."/>
            <person name="Markowitz V."/>
            <person name="Ivanova N."/>
            <person name="Pagani I."/>
            <person name="Pati A."/>
            <person name="Pitluck S."/>
            <person name="Nolan M."/>
            <person name="Holliger C."/>
            <person name="Smidt H."/>
        </authorList>
    </citation>
    <scope>NUCLEOTIDE SEQUENCE [LARGE SCALE GENOMIC DNA]</scope>
    <source>
        <strain evidence="6">DSM 9455</strain>
    </source>
</reference>
<accession>A0ABM5P6S3</accession>
<dbReference type="Pfam" id="PF20695">
    <property type="entry name" value="UbiD_N"/>
    <property type="match status" value="1"/>
</dbReference>
<organism evidence="5 6">
    <name type="scientific">Dehalobacter restrictus (strain DSM 9455 / PER-K23)</name>
    <dbReference type="NCBI Taxonomy" id="871738"/>
    <lineage>
        <taxon>Bacteria</taxon>
        <taxon>Bacillati</taxon>
        <taxon>Bacillota</taxon>
        <taxon>Clostridia</taxon>
        <taxon>Eubacteriales</taxon>
        <taxon>Desulfitobacteriaceae</taxon>
        <taxon>Dehalobacter</taxon>
    </lineage>
</organism>
<dbReference type="InterPro" id="IPR048304">
    <property type="entry name" value="UbiD_Rift_dom"/>
</dbReference>
<protein>
    <submittedName>
        <fullName evidence="5">UbiD family decarboxylase</fullName>
    </submittedName>
</protein>
<gene>
    <name evidence="5" type="ORF">DEHRE_10145</name>
</gene>
<dbReference type="SUPFAM" id="SSF143968">
    <property type="entry name" value="UbiD C-terminal domain-like"/>
    <property type="match status" value="1"/>
</dbReference>
<feature type="domain" description="3-octaprenyl-4-hydroxybenzoate carboxy-lyase-like N-terminal" evidence="3">
    <location>
        <begin position="9"/>
        <end position="88"/>
    </location>
</feature>
<dbReference type="NCBIfam" id="TIGR00148">
    <property type="entry name" value="UbiD family decarboxylase"/>
    <property type="match status" value="1"/>
</dbReference>